<reference evidence="2" key="1">
    <citation type="journal article" date="2019" name="Int. J. Syst. Evol. Microbiol.">
        <title>The Global Catalogue of Microorganisms (GCM) 10K type strain sequencing project: providing services to taxonomists for standard genome sequencing and annotation.</title>
        <authorList>
            <consortium name="The Broad Institute Genomics Platform"/>
            <consortium name="The Broad Institute Genome Sequencing Center for Infectious Disease"/>
            <person name="Wu L."/>
            <person name="Ma J."/>
        </authorList>
    </citation>
    <scope>NUCLEOTIDE SEQUENCE [LARGE SCALE GENOMIC DNA]</scope>
    <source>
        <strain evidence="2">JCM 17926</strain>
    </source>
</reference>
<evidence type="ECO:0000313" key="2">
    <source>
        <dbReference type="Proteomes" id="UP001500552"/>
    </source>
</evidence>
<name>A0ABP8LNS0_9BACT</name>
<organism evidence="1 2">
    <name type="scientific">Pontibacter saemangeumensis</name>
    <dbReference type="NCBI Taxonomy" id="1084525"/>
    <lineage>
        <taxon>Bacteria</taxon>
        <taxon>Pseudomonadati</taxon>
        <taxon>Bacteroidota</taxon>
        <taxon>Cytophagia</taxon>
        <taxon>Cytophagales</taxon>
        <taxon>Hymenobacteraceae</taxon>
        <taxon>Pontibacter</taxon>
    </lineage>
</organism>
<protein>
    <submittedName>
        <fullName evidence="1">Uncharacterized protein</fullName>
    </submittedName>
</protein>
<accession>A0ABP8LNS0</accession>
<gene>
    <name evidence="1" type="ORF">GCM10023188_20780</name>
</gene>
<dbReference type="Proteomes" id="UP001500552">
    <property type="component" value="Unassembled WGS sequence"/>
</dbReference>
<proteinExistence type="predicted"/>
<dbReference type="EMBL" id="BAABHC010000011">
    <property type="protein sequence ID" value="GAA4432311.1"/>
    <property type="molecule type" value="Genomic_DNA"/>
</dbReference>
<evidence type="ECO:0000313" key="1">
    <source>
        <dbReference type="EMBL" id="GAA4432311.1"/>
    </source>
</evidence>
<keyword evidence="2" id="KW-1185">Reference proteome</keyword>
<sequence length="83" mass="9217">MLLRGFLEERCLVVGQLAVCKPNLAATYGSKARLCLTYIKKSIIFAMKPIARLTAMQQQHFSEATWRVSTVYNLSAAPSLVVV</sequence>
<comment type="caution">
    <text evidence="1">The sequence shown here is derived from an EMBL/GenBank/DDBJ whole genome shotgun (WGS) entry which is preliminary data.</text>
</comment>